<dbReference type="Gene3D" id="2.60.120.200">
    <property type="match status" value="1"/>
</dbReference>
<dbReference type="InterPro" id="IPR013320">
    <property type="entry name" value="ConA-like_dom_sf"/>
</dbReference>
<proteinExistence type="predicted"/>
<dbReference type="InterPro" id="IPR008377">
    <property type="entry name" value="Sialidase_trypan"/>
</dbReference>
<dbReference type="EMBL" id="AHKC01010202">
    <property type="protein sequence ID" value="EKF32183.1"/>
    <property type="molecule type" value="Genomic_DNA"/>
</dbReference>
<feature type="region of interest" description="Disordered" evidence="1">
    <location>
        <begin position="176"/>
        <end position="281"/>
    </location>
</feature>
<protein>
    <recommendedName>
        <fullName evidence="2">Trans-sialidase C-terminal domain-containing protein</fullName>
    </recommendedName>
</protein>
<evidence type="ECO:0000313" key="4">
    <source>
        <dbReference type="Proteomes" id="UP000007350"/>
    </source>
</evidence>
<dbReference type="PRINTS" id="PR01803">
    <property type="entry name" value="TCSIALIDASE"/>
</dbReference>
<dbReference type="SUPFAM" id="SSF49899">
    <property type="entry name" value="Concanavalin A-like lectins/glucanases"/>
    <property type="match status" value="1"/>
</dbReference>
<feature type="non-terminal residue" evidence="3">
    <location>
        <position position="281"/>
    </location>
</feature>
<sequence length="281" mass="29003">MGVKMNGDENKVLLGLSYNKKENKWTLLCDVKPNSEKPSSKSEAEKTYQVAIVLQNGSQGSAYVDGERVGGDAQCALQDMDLKGISHFFIGGDGGSAGSQKGVPVTVANVLLYNRPLGSEEITALTKRLSIQKQKDLQTETGVIRSPEVSALATPEAMPVSDRDGQHLTAQELLKRGEDPGSGAASKSTSTTVTTPSSGSQSAERLASGGFSDGNKNVNAASPSNDNPAVRTVGGDTVHGNGAQQPSVGAIDTADTKLPNAEGDEQDGLAVNSKASSGENG</sequence>
<keyword evidence="4" id="KW-1185">Reference proteome</keyword>
<dbReference type="Proteomes" id="UP000007350">
    <property type="component" value="Unassembled WGS sequence"/>
</dbReference>
<comment type="caution">
    <text evidence="3">The sequence shown here is derived from an EMBL/GenBank/DDBJ whole genome shotgun (WGS) entry which is preliminary data.</text>
</comment>
<name>K2MAM4_TRYCR</name>
<dbReference type="AlphaFoldDB" id="K2MAM4"/>
<evidence type="ECO:0000313" key="3">
    <source>
        <dbReference type="EMBL" id="EKF32183.1"/>
    </source>
</evidence>
<accession>K2MAM4</accession>
<feature type="compositionally biased region" description="Polar residues" evidence="1">
    <location>
        <begin position="214"/>
        <end position="227"/>
    </location>
</feature>
<organism evidence="3 4">
    <name type="scientific">Trypanosoma cruzi marinkellei</name>
    <dbReference type="NCBI Taxonomy" id="85056"/>
    <lineage>
        <taxon>Eukaryota</taxon>
        <taxon>Discoba</taxon>
        <taxon>Euglenozoa</taxon>
        <taxon>Kinetoplastea</taxon>
        <taxon>Metakinetoplastina</taxon>
        <taxon>Trypanosomatida</taxon>
        <taxon>Trypanosomatidae</taxon>
        <taxon>Trypanosoma</taxon>
        <taxon>Schizotrypanum</taxon>
    </lineage>
</organism>
<dbReference type="GO" id="GO:0004308">
    <property type="term" value="F:exo-alpha-sialidase activity"/>
    <property type="evidence" value="ECO:0007669"/>
    <property type="project" value="InterPro"/>
</dbReference>
<feature type="region of interest" description="Disordered" evidence="1">
    <location>
        <begin position="137"/>
        <end position="164"/>
    </location>
</feature>
<reference evidence="3 4" key="1">
    <citation type="journal article" date="2012" name="BMC Genomics">
        <title>Comparative genomic analysis of human infective Trypanosoma cruzi lineages with the bat-restricted subspecies T. cruzi marinkellei.</title>
        <authorList>
            <person name="Franzen O."/>
            <person name="Talavera-Lopez C."/>
            <person name="Ochaya S."/>
            <person name="Butler C.E."/>
            <person name="Messenger L.A."/>
            <person name="Lewis M.D."/>
            <person name="Llewellyn M.S."/>
            <person name="Marinkelle C.J."/>
            <person name="Tyler K.M."/>
            <person name="Miles M.A."/>
            <person name="Andersson B."/>
        </authorList>
    </citation>
    <scope>NUCLEOTIDE SEQUENCE [LARGE SCALE GENOMIC DNA]</scope>
    <source>
        <strain evidence="3 4">B7</strain>
    </source>
</reference>
<dbReference type="InterPro" id="IPR055239">
    <property type="entry name" value="TS_C"/>
</dbReference>
<feature type="domain" description="Trans-sialidase C-terminal" evidence="2">
    <location>
        <begin position="1"/>
        <end position="119"/>
    </location>
</feature>
<evidence type="ECO:0000256" key="1">
    <source>
        <dbReference type="SAM" id="MobiDB-lite"/>
    </source>
</evidence>
<evidence type="ECO:0000259" key="2">
    <source>
        <dbReference type="Pfam" id="PF22925"/>
    </source>
</evidence>
<feature type="compositionally biased region" description="Low complexity" evidence="1">
    <location>
        <begin position="181"/>
        <end position="202"/>
    </location>
</feature>
<gene>
    <name evidence="3" type="ORF">MOQ_003971</name>
</gene>
<dbReference type="Pfam" id="PF22925">
    <property type="entry name" value="TS_C"/>
    <property type="match status" value="1"/>
</dbReference>